<dbReference type="Proteomes" id="UP001597108">
    <property type="component" value="Unassembled WGS sequence"/>
</dbReference>
<reference evidence="3" key="1">
    <citation type="journal article" date="2019" name="Int. J. Syst. Evol. Microbiol.">
        <title>The Global Catalogue of Microorganisms (GCM) 10K type strain sequencing project: providing services to taxonomists for standard genome sequencing and annotation.</title>
        <authorList>
            <consortium name="The Broad Institute Genomics Platform"/>
            <consortium name="The Broad Institute Genome Sequencing Center for Infectious Disease"/>
            <person name="Wu L."/>
            <person name="Ma J."/>
        </authorList>
    </citation>
    <scope>NUCLEOTIDE SEQUENCE [LARGE SCALE GENOMIC DNA]</scope>
    <source>
        <strain evidence="3">CCUG 60524</strain>
    </source>
</reference>
<evidence type="ECO:0008006" key="4">
    <source>
        <dbReference type="Google" id="ProtNLM"/>
    </source>
</evidence>
<name>A0ABW3IKA0_9RHOB</name>
<comment type="caution">
    <text evidence="2">The sequence shown here is derived from an EMBL/GenBank/DDBJ whole genome shotgun (WGS) entry which is preliminary data.</text>
</comment>
<dbReference type="InterPro" id="IPR038304">
    <property type="entry name" value="YmgD_sf"/>
</dbReference>
<dbReference type="EMBL" id="JBHTJT010000002">
    <property type="protein sequence ID" value="MFD0978032.1"/>
    <property type="molecule type" value="Genomic_DNA"/>
</dbReference>
<gene>
    <name evidence="2" type="ORF">ACFQ2S_00035</name>
</gene>
<evidence type="ECO:0000256" key="1">
    <source>
        <dbReference type="SAM" id="SignalP"/>
    </source>
</evidence>
<evidence type="ECO:0000313" key="3">
    <source>
        <dbReference type="Proteomes" id="UP001597108"/>
    </source>
</evidence>
<feature type="chain" id="PRO_5046675683" description="YmgD protein" evidence="1">
    <location>
        <begin position="25"/>
        <end position="122"/>
    </location>
</feature>
<evidence type="ECO:0000313" key="2">
    <source>
        <dbReference type="EMBL" id="MFD0978032.1"/>
    </source>
</evidence>
<keyword evidence="3" id="KW-1185">Reference proteome</keyword>
<proteinExistence type="predicted"/>
<organism evidence="2 3">
    <name type="scientific">Tropicimonas aquimaris</name>
    <dbReference type="NCBI Taxonomy" id="914152"/>
    <lineage>
        <taxon>Bacteria</taxon>
        <taxon>Pseudomonadati</taxon>
        <taxon>Pseudomonadota</taxon>
        <taxon>Alphaproteobacteria</taxon>
        <taxon>Rhodobacterales</taxon>
        <taxon>Roseobacteraceae</taxon>
        <taxon>Tropicimonas</taxon>
    </lineage>
</organism>
<dbReference type="Gene3D" id="1.10.890.30">
    <property type="entry name" value="YmgD protein"/>
    <property type="match status" value="1"/>
</dbReference>
<feature type="signal peptide" evidence="1">
    <location>
        <begin position="1"/>
        <end position="24"/>
    </location>
</feature>
<keyword evidence="1" id="KW-0732">Signal</keyword>
<accession>A0ABW3IKA0</accession>
<protein>
    <recommendedName>
        <fullName evidence="4">YmgD protein</fullName>
    </recommendedName>
</protein>
<dbReference type="RefSeq" id="WP_386071679.1">
    <property type="nucleotide sequence ID" value="NZ_JBHTJT010000002.1"/>
</dbReference>
<sequence>MTPSSRLSVIIAGLAVAFGGTAFADEEMDRILDEAMPYMHHSCESVLANYGEDEDQVAEIVRLMAAVSLFNREIDVEAEIPDEAERNGLKDEFVAALEEACEADPNTLLAGAVDTAVKDALD</sequence>